<protein>
    <recommendedName>
        <fullName evidence="4">DUF5808 domain-containing protein</fullName>
    </recommendedName>
</protein>
<dbReference type="Proteomes" id="UP000590524">
    <property type="component" value="Unassembled WGS sequence"/>
</dbReference>
<reference evidence="2 3" key="1">
    <citation type="submission" date="2020-08" db="EMBL/GenBank/DDBJ databases">
        <title>Genomic Encyclopedia of Type Strains, Phase IV (KMG-IV): sequencing the most valuable type-strain genomes for metagenomic binning, comparative biology and taxonomic classification.</title>
        <authorList>
            <person name="Goeker M."/>
        </authorList>
    </citation>
    <scope>NUCLEOTIDE SEQUENCE [LARGE SCALE GENOMIC DNA]</scope>
    <source>
        <strain evidence="2 3">DSM 19371</strain>
    </source>
</reference>
<keyword evidence="1" id="KW-0472">Membrane</keyword>
<accession>A0A7W6LSR4</accession>
<proteinExistence type="predicted"/>
<feature type="transmembrane region" description="Helical" evidence="1">
    <location>
        <begin position="20"/>
        <end position="38"/>
    </location>
</feature>
<sequence>MNDPRIWFGPKRIGWGYGPRTWEGWAVVGLLVLAAVLLKRGLSG</sequence>
<evidence type="ECO:0000256" key="1">
    <source>
        <dbReference type="SAM" id="Phobius"/>
    </source>
</evidence>
<name>A0A7W6LSR4_9SPHN</name>
<dbReference type="RefSeq" id="WP_281391445.1">
    <property type="nucleotide sequence ID" value="NZ_JACIEU010000015.1"/>
</dbReference>
<keyword evidence="1" id="KW-1133">Transmembrane helix</keyword>
<dbReference type="EMBL" id="JACIEU010000015">
    <property type="protein sequence ID" value="MBB4149851.1"/>
    <property type="molecule type" value="Genomic_DNA"/>
</dbReference>
<evidence type="ECO:0008006" key="4">
    <source>
        <dbReference type="Google" id="ProtNLM"/>
    </source>
</evidence>
<evidence type="ECO:0000313" key="2">
    <source>
        <dbReference type="EMBL" id="MBB4149851.1"/>
    </source>
</evidence>
<dbReference type="AlphaFoldDB" id="A0A7W6LSR4"/>
<organism evidence="2 3">
    <name type="scientific">Sphingobium scionense</name>
    <dbReference type="NCBI Taxonomy" id="1404341"/>
    <lineage>
        <taxon>Bacteria</taxon>
        <taxon>Pseudomonadati</taxon>
        <taxon>Pseudomonadota</taxon>
        <taxon>Alphaproteobacteria</taxon>
        <taxon>Sphingomonadales</taxon>
        <taxon>Sphingomonadaceae</taxon>
        <taxon>Sphingobium</taxon>
    </lineage>
</organism>
<evidence type="ECO:0000313" key="3">
    <source>
        <dbReference type="Proteomes" id="UP000590524"/>
    </source>
</evidence>
<keyword evidence="1" id="KW-0812">Transmembrane</keyword>
<comment type="caution">
    <text evidence="2">The sequence shown here is derived from an EMBL/GenBank/DDBJ whole genome shotgun (WGS) entry which is preliminary data.</text>
</comment>
<keyword evidence="3" id="KW-1185">Reference proteome</keyword>
<gene>
    <name evidence="2" type="ORF">GGQ90_003645</name>
</gene>